<dbReference type="Proteomes" id="UP001597460">
    <property type="component" value="Unassembled WGS sequence"/>
</dbReference>
<dbReference type="SUPFAM" id="SSF53056">
    <property type="entry name" value="beta-carbonic anhydrase, cab"/>
    <property type="match status" value="1"/>
</dbReference>
<comment type="similarity">
    <text evidence="1">Belongs to the beta-class carbonic anhydrase family.</text>
</comment>
<proteinExistence type="inferred from homology"/>
<dbReference type="PANTHER" id="PTHR11002">
    <property type="entry name" value="CARBONIC ANHYDRASE"/>
    <property type="match status" value="1"/>
</dbReference>
<dbReference type="EMBL" id="JBHULI010000003">
    <property type="protein sequence ID" value="MFD2531535.1"/>
    <property type="molecule type" value="Genomic_DNA"/>
</dbReference>
<reference evidence="3" key="1">
    <citation type="journal article" date="2019" name="Int. J. Syst. Evol. Microbiol.">
        <title>The Global Catalogue of Microorganisms (GCM) 10K type strain sequencing project: providing services to taxonomists for standard genome sequencing and annotation.</title>
        <authorList>
            <consortium name="The Broad Institute Genomics Platform"/>
            <consortium name="The Broad Institute Genome Sequencing Center for Infectious Disease"/>
            <person name="Wu L."/>
            <person name="Ma J."/>
        </authorList>
    </citation>
    <scope>NUCLEOTIDE SEQUENCE [LARGE SCALE GENOMIC DNA]</scope>
    <source>
        <strain evidence="3">KCTC 52042</strain>
    </source>
</reference>
<name>A0ABW5JIF2_9BACT</name>
<dbReference type="NCBIfam" id="NF011765">
    <property type="entry name" value="PRK15219.1"/>
    <property type="match status" value="1"/>
</dbReference>
<keyword evidence="3" id="KW-1185">Reference proteome</keyword>
<protein>
    <submittedName>
        <fullName evidence="2">Carbonic anhydrase family protein</fullName>
    </submittedName>
</protein>
<dbReference type="RefSeq" id="WP_390298763.1">
    <property type="nucleotide sequence ID" value="NZ_JBHULI010000003.1"/>
</dbReference>
<dbReference type="Pfam" id="PF00484">
    <property type="entry name" value="Pro_CA"/>
    <property type="match status" value="1"/>
</dbReference>
<dbReference type="InterPro" id="IPR036874">
    <property type="entry name" value="Carbonic_anhydrase_sf"/>
</dbReference>
<dbReference type="PANTHER" id="PTHR11002:SF79">
    <property type="entry name" value="CARBONIC ANHYDRASE 2"/>
    <property type="match status" value="1"/>
</dbReference>
<accession>A0ABW5JIF2</accession>
<sequence length="258" mass="28394">MASFYLQIDNYKIMNNRIINTISIIVVFTLTLTACTNKETSQNMNNNVSLSSTVLNSESQEKLTPDQILQNLKEGNERFVNNNLTPRDYKAQVQATTEGQYPEAVIISCIDSRVPVEQVFDKGVGDIFVARVAGNFVNEDILGSTEFGTAVAGSKVIVIMGHKSCGAVKAAIDNVEMGNITAMLDKINPAVEMTSNFEGDRSSSNDEYVTEVVKNNVRHTMDEMREKSPIIAELERNGDVVIAGAFYDLETGMVTFLN</sequence>
<evidence type="ECO:0000256" key="1">
    <source>
        <dbReference type="ARBA" id="ARBA00006217"/>
    </source>
</evidence>
<evidence type="ECO:0000313" key="3">
    <source>
        <dbReference type="Proteomes" id="UP001597460"/>
    </source>
</evidence>
<organism evidence="2 3">
    <name type="scientific">Gracilimonas halophila</name>
    <dbReference type="NCBI Taxonomy" id="1834464"/>
    <lineage>
        <taxon>Bacteria</taxon>
        <taxon>Pseudomonadati</taxon>
        <taxon>Balneolota</taxon>
        <taxon>Balneolia</taxon>
        <taxon>Balneolales</taxon>
        <taxon>Balneolaceae</taxon>
        <taxon>Gracilimonas</taxon>
    </lineage>
</organism>
<evidence type="ECO:0000313" key="2">
    <source>
        <dbReference type="EMBL" id="MFD2531535.1"/>
    </source>
</evidence>
<dbReference type="CDD" id="cd03378">
    <property type="entry name" value="beta_CA_cladeC"/>
    <property type="match status" value="1"/>
</dbReference>
<dbReference type="InterPro" id="IPR001765">
    <property type="entry name" value="Carbonic_anhydrase"/>
</dbReference>
<dbReference type="Gene3D" id="3.40.1050.10">
    <property type="entry name" value="Carbonic anhydrase"/>
    <property type="match status" value="1"/>
</dbReference>
<gene>
    <name evidence="2" type="ORF">ACFSVN_03660</name>
</gene>
<comment type="caution">
    <text evidence="2">The sequence shown here is derived from an EMBL/GenBank/DDBJ whole genome shotgun (WGS) entry which is preliminary data.</text>
</comment>
<dbReference type="SMART" id="SM00947">
    <property type="entry name" value="Pro_CA"/>
    <property type="match status" value="1"/>
</dbReference>